<dbReference type="GO" id="GO:0016020">
    <property type="term" value="C:membrane"/>
    <property type="evidence" value="ECO:0007669"/>
    <property type="project" value="UniProtKB-SubCell"/>
</dbReference>
<dbReference type="InterPro" id="IPR002645">
    <property type="entry name" value="STAS_dom"/>
</dbReference>
<keyword evidence="4 6" id="KW-0472">Membrane</keyword>
<keyword evidence="9" id="KW-1185">Reference proteome</keyword>
<dbReference type="Proteomes" id="UP000484381">
    <property type="component" value="Unassembled WGS sequence"/>
</dbReference>
<dbReference type="PANTHER" id="PTHR11814">
    <property type="entry name" value="SULFATE TRANSPORTER"/>
    <property type="match status" value="1"/>
</dbReference>
<keyword evidence="3 6" id="KW-1133">Transmembrane helix</keyword>
<evidence type="ECO:0000256" key="5">
    <source>
        <dbReference type="SAM" id="MobiDB-lite"/>
    </source>
</evidence>
<sequence length="603" mass="63983">MSRMTSSSNGADVGSLNRLLRRMPGIAMLRAYQRAWFSHDVVAGLVLTTVLVPAGLGYAEAARLPAISGLYATVAGIVAYALFGPSRILVLGPDSALAALIASIVLPLAGAHTERLLVLASMLAILSGVFCIAVGVCRLGFVTDLLSKPIRQGYLNGVALTVIISQAPKLLGFDVEGSNLVQEAAGLVHGVLKGQLNGVTCLIGAACLLVIFAFKRWLPAVPGILVAVVGATLAVALFELDRQAGVAVVGNVPQGLPLPSVPLVSLDEVVALLPGAIAIALISLADIAVLSRVFAERHRESVDRDQELVALGAANIVTGLFQGFPVTSSASRTPVAESAGARTQITGIVAALCVSALLIFAPTLLRALPAAALGAVVVAAGLALFEVRDVIRLRRLRRSEFVQSIACFAGVALIGPIQGIFIAVGLALIAFVWRAWRPYDAVLGRVNGRKGYHDISRHPEARTIPGLVLFRWDAPLFFANAEIFREHVQRAIASAVTPAQWVVVAAEPITDIDITAAEVLADMHVRLRERHIELCFAEMKGPVKDLLRQYELFDRLGGETFFPTLGVAVDVYLERHDVEWHDWDDADAEPGRGTADDKKTSAP</sequence>
<dbReference type="InterPro" id="IPR036513">
    <property type="entry name" value="STAS_dom_sf"/>
</dbReference>
<keyword evidence="2 6" id="KW-0812">Transmembrane</keyword>
<dbReference type="EMBL" id="WHNP01000012">
    <property type="protein sequence ID" value="MPW18294.1"/>
    <property type="molecule type" value="Genomic_DNA"/>
</dbReference>
<evidence type="ECO:0000256" key="3">
    <source>
        <dbReference type="ARBA" id="ARBA00022989"/>
    </source>
</evidence>
<feature type="transmembrane region" description="Helical" evidence="6">
    <location>
        <begin position="367"/>
        <end position="385"/>
    </location>
</feature>
<dbReference type="InterPro" id="IPR001902">
    <property type="entry name" value="SLC26A/SulP_fam"/>
</dbReference>
<comment type="caution">
    <text evidence="8">The sequence shown here is derived from an EMBL/GenBank/DDBJ whole genome shotgun (WGS) entry which is preliminary data.</text>
</comment>
<name>A0A7X1NA90_9BURK</name>
<feature type="transmembrane region" description="Helical" evidence="6">
    <location>
        <begin position="405"/>
        <end position="433"/>
    </location>
</feature>
<accession>A0A7X1NA90</accession>
<feature type="transmembrane region" description="Helical" evidence="6">
    <location>
        <begin position="221"/>
        <end position="238"/>
    </location>
</feature>
<feature type="transmembrane region" description="Helical" evidence="6">
    <location>
        <begin position="64"/>
        <end position="83"/>
    </location>
</feature>
<feature type="transmembrane region" description="Helical" evidence="6">
    <location>
        <begin position="196"/>
        <end position="214"/>
    </location>
</feature>
<evidence type="ECO:0000313" key="9">
    <source>
        <dbReference type="Proteomes" id="UP000484381"/>
    </source>
</evidence>
<reference evidence="8 9" key="1">
    <citation type="submission" date="2019-10" db="EMBL/GenBank/DDBJ databases">
        <title>Paraburkholderia sp. isolated from nodules of Mimosa pudica from Brazilian Atlantic Forest soils.</title>
        <authorList>
            <person name="Paulitsch F."/>
            <person name="Hungria M."/>
            <person name="Dall'Agnol R."/>
        </authorList>
    </citation>
    <scope>NUCLEOTIDE SEQUENCE [LARGE SCALE GENOMIC DNA]</scope>
    <source>
        <strain evidence="8 9">CNPSo 3157</strain>
    </source>
</reference>
<dbReference type="Pfam" id="PF00916">
    <property type="entry name" value="Sulfate_transp"/>
    <property type="match status" value="1"/>
</dbReference>
<dbReference type="GO" id="GO:0055085">
    <property type="term" value="P:transmembrane transport"/>
    <property type="evidence" value="ECO:0007669"/>
    <property type="project" value="InterPro"/>
</dbReference>
<feature type="transmembrane region" description="Helical" evidence="6">
    <location>
        <begin position="36"/>
        <end position="58"/>
    </location>
</feature>
<dbReference type="PROSITE" id="PS50801">
    <property type="entry name" value="STAS"/>
    <property type="match status" value="1"/>
</dbReference>
<dbReference type="InterPro" id="IPR011547">
    <property type="entry name" value="SLC26A/SulP_dom"/>
</dbReference>
<evidence type="ECO:0000256" key="2">
    <source>
        <dbReference type="ARBA" id="ARBA00022692"/>
    </source>
</evidence>
<comment type="subcellular location">
    <subcellularLocation>
        <location evidence="1">Membrane</location>
        <topology evidence="1">Multi-pass membrane protein</topology>
    </subcellularLocation>
</comment>
<organism evidence="8 9">
    <name type="scientific">Paraburkholderia franconis</name>
    <dbReference type="NCBI Taxonomy" id="2654983"/>
    <lineage>
        <taxon>Bacteria</taxon>
        <taxon>Pseudomonadati</taxon>
        <taxon>Pseudomonadota</taxon>
        <taxon>Betaproteobacteria</taxon>
        <taxon>Burkholderiales</taxon>
        <taxon>Burkholderiaceae</taxon>
        <taxon>Paraburkholderia</taxon>
    </lineage>
</organism>
<feature type="transmembrane region" description="Helical" evidence="6">
    <location>
        <begin position="116"/>
        <end position="141"/>
    </location>
</feature>
<protein>
    <submittedName>
        <fullName evidence="8">Sulfate permease</fullName>
    </submittedName>
</protein>
<dbReference type="AlphaFoldDB" id="A0A7X1NA90"/>
<dbReference type="NCBIfam" id="TIGR00815">
    <property type="entry name" value="sulP"/>
    <property type="match status" value="1"/>
</dbReference>
<feature type="compositionally biased region" description="Basic and acidic residues" evidence="5">
    <location>
        <begin position="594"/>
        <end position="603"/>
    </location>
</feature>
<feature type="transmembrane region" description="Helical" evidence="6">
    <location>
        <begin position="153"/>
        <end position="171"/>
    </location>
</feature>
<evidence type="ECO:0000256" key="6">
    <source>
        <dbReference type="SAM" id="Phobius"/>
    </source>
</evidence>
<dbReference type="Gene3D" id="3.30.750.24">
    <property type="entry name" value="STAS domain"/>
    <property type="match status" value="1"/>
</dbReference>
<feature type="transmembrane region" description="Helical" evidence="6">
    <location>
        <begin position="90"/>
        <end position="110"/>
    </location>
</feature>
<dbReference type="SUPFAM" id="SSF52091">
    <property type="entry name" value="SpoIIaa-like"/>
    <property type="match status" value="1"/>
</dbReference>
<dbReference type="RefSeq" id="WP_152759543.1">
    <property type="nucleotide sequence ID" value="NZ_WHNP01000012.1"/>
</dbReference>
<evidence type="ECO:0000256" key="1">
    <source>
        <dbReference type="ARBA" id="ARBA00004141"/>
    </source>
</evidence>
<evidence type="ECO:0000259" key="7">
    <source>
        <dbReference type="PROSITE" id="PS50801"/>
    </source>
</evidence>
<dbReference type="CDD" id="cd07042">
    <property type="entry name" value="STAS_SulP_like_sulfate_transporter"/>
    <property type="match status" value="1"/>
</dbReference>
<feature type="domain" description="STAS" evidence="7">
    <location>
        <begin position="457"/>
        <end position="572"/>
    </location>
</feature>
<proteinExistence type="predicted"/>
<feature type="transmembrane region" description="Helical" evidence="6">
    <location>
        <begin position="269"/>
        <end position="290"/>
    </location>
</feature>
<evidence type="ECO:0000256" key="4">
    <source>
        <dbReference type="ARBA" id="ARBA00023136"/>
    </source>
</evidence>
<feature type="transmembrane region" description="Helical" evidence="6">
    <location>
        <begin position="341"/>
        <end position="361"/>
    </location>
</feature>
<gene>
    <name evidence="8" type="primary">sulP</name>
    <name evidence="8" type="ORF">GCT13_15580</name>
</gene>
<dbReference type="Pfam" id="PF01740">
    <property type="entry name" value="STAS"/>
    <property type="match status" value="1"/>
</dbReference>
<evidence type="ECO:0000313" key="8">
    <source>
        <dbReference type="EMBL" id="MPW18294.1"/>
    </source>
</evidence>
<feature type="region of interest" description="Disordered" evidence="5">
    <location>
        <begin position="584"/>
        <end position="603"/>
    </location>
</feature>